<dbReference type="Proteomes" id="UP000652761">
    <property type="component" value="Unassembled WGS sequence"/>
</dbReference>
<feature type="region of interest" description="Disordered" evidence="1">
    <location>
        <begin position="1"/>
        <end position="25"/>
    </location>
</feature>
<keyword evidence="3" id="KW-1185">Reference proteome</keyword>
<proteinExistence type="predicted"/>
<name>A0A843V721_COLES</name>
<dbReference type="AlphaFoldDB" id="A0A843V721"/>
<comment type="caution">
    <text evidence="2">The sequence shown here is derived from an EMBL/GenBank/DDBJ whole genome shotgun (WGS) entry which is preliminary data.</text>
</comment>
<sequence length="98" mass="11537">MEALGRTRKWHEARGKRQRRQSSRREYHWLDSVEQYPRHFSEAACALQENGRDVPKSQELARMSKKARKWQGCLRKPRNGEDVQANQEMAEASGKVNQ</sequence>
<evidence type="ECO:0000256" key="1">
    <source>
        <dbReference type="SAM" id="MobiDB-lite"/>
    </source>
</evidence>
<accession>A0A843V721</accession>
<reference evidence="2" key="1">
    <citation type="submission" date="2017-07" db="EMBL/GenBank/DDBJ databases">
        <title>Taro Niue Genome Assembly and Annotation.</title>
        <authorList>
            <person name="Atibalentja N."/>
            <person name="Keating K."/>
            <person name="Fields C.J."/>
        </authorList>
    </citation>
    <scope>NUCLEOTIDE SEQUENCE</scope>
    <source>
        <strain evidence="2">Niue_2</strain>
        <tissue evidence="2">Leaf</tissue>
    </source>
</reference>
<evidence type="ECO:0000313" key="2">
    <source>
        <dbReference type="EMBL" id="MQL89550.1"/>
    </source>
</evidence>
<protein>
    <submittedName>
        <fullName evidence="2">Uncharacterized protein</fullName>
    </submittedName>
</protein>
<dbReference type="EMBL" id="NMUH01001159">
    <property type="protein sequence ID" value="MQL89550.1"/>
    <property type="molecule type" value="Genomic_DNA"/>
</dbReference>
<feature type="region of interest" description="Disordered" evidence="1">
    <location>
        <begin position="68"/>
        <end position="98"/>
    </location>
</feature>
<gene>
    <name evidence="2" type="ORF">Taro_022132</name>
</gene>
<organism evidence="2 3">
    <name type="scientific">Colocasia esculenta</name>
    <name type="common">Wild taro</name>
    <name type="synonym">Arum esculentum</name>
    <dbReference type="NCBI Taxonomy" id="4460"/>
    <lineage>
        <taxon>Eukaryota</taxon>
        <taxon>Viridiplantae</taxon>
        <taxon>Streptophyta</taxon>
        <taxon>Embryophyta</taxon>
        <taxon>Tracheophyta</taxon>
        <taxon>Spermatophyta</taxon>
        <taxon>Magnoliopsida</taxon>
        <taxon>Liliopsida</taxon>
        <taxon>Araceae</taxon>
        <taxon>Aroideae</taxon>
        <taxon>Colocasieae</taxon>
        <taxon>Colocasia</taxon>
    </lineage>
</organism>
<evidence type="ECO:0000313" key="3">
    <source>
        <dbReference type="Proteomes" id="UP000652761"/>
    </source>
</evidence>